<dbReference type="PRINTS" id="PR00990">
    <property type="entry name" value="RIBOKINASE"/>
</dbReference>
<dbReference type="AlphaFoldDB" id="A0A8J2ZMG7"/>
<keyword evidence="12" id="KW-1185">Reference proteome</keyword>
<dbReference type="GO" id="GO:0046872">
    <property type="term" value="F:metal ion binding"/>
    <property type="evidence" value="ECO:0007669"/>
    <property type="project" value="UniProtKB-KW"/>
</dbReference>
<dbReference type="InterPro" id="IPR011611">
    <property type="entry name" value="PfkB_dom"/>
</dbReference>
<feature type="binding site" evidence="9">
    <location>
        <position position="238"/>
    </location>
    <ligand>
        <name>K(+)</name>
        <dbReference type="ChEBI" id="CHEBI:29103"/>
    </ligand>
</feature>
<dbReference type="GO" id="GO:0005524">
    <property type="term" value="F:ATP binding"/>
    <property type="evidence" value="ECO:0007669"/>
    <property type="project" value="UniProtKB-UniRule"/>
</dbReference>
<comment type="catalytic activity">
    <reaction evidence="9">
        <text>D-ribose + ATP = D-ribose 5-phosphate + ADP + H(+)</text>
        <dbReference type="Rhea" id="RHEA:13697"/>
        <dbReference type="ChEBI" id="CHEBI:15378"/>
        <dbReference type="ChEBI" id="CHEBI:30616"/>
        <dbReference type="ChEBI" id="CHEBI:47013"/>
        <dbReference type="ChEBI" id="CHEBI:78346"/>
        <dbReference type="ChEBI" id="CHEBI:456216"/>
        <dbReference type="EC" id="2.7.1.15"/>
    </reaction>
</comment>
<dbReference type="GO" id="GO:0005737">
    <property type="term" value="C:cytoplasm"/>
    <property type="evidence" value="ECO:0007669"/>
    <property type="project" value="UniProtKB-SubCell"/>
</dbReference>
<evidence type="ECO:0000256" key="8">
    <source>
        <dbReference type="ARBA" id="ARBA00023277"/>
    </source>
</evidence>
<comment type="cofactor">
    <cofactor evidence="9">
        <name>Mg(2+)</name>
        <dbReference type="ChEBI" id="CHEBI:18420"/>
    </cofactor>
    <text evidence="9">Requires a divalent cation, most likely magnesium in vivo, as an electrophilic catalyst to aid phosphoryl group transfer. It is the chelate of the metal and the nucleotide that is the actual substrate.</text>
</comment>
<feature type="binding site" evidence="9">
    <location>
        <begin position="37"/>
        <end position="41"/>
    </location>
    <ligand>
        <name>substrate</name>
    </ligand>
</feature>
<comment type="function">
    <text evidence="9">Catalyzes the phosphorylation of ribose at O-5 in a reaction requiring ATP and magnesium. The resulting D-ribose-5-phosphate can then be used either for sythesis of nucleotides, histidine, and tryptophan, or as a component of the pentose phosphate pathway.</text>
</comment>
<dbReference type="HAMAP" id="MF_01987">
    <property type="entry name" value="Ribokinase"/>
    <property type="match status" value="1"/>
</dbReference>
<comment type="caution">
    <text evidence="11">The sequence shown here is derived from an EMBL/GenBank/DDBJ whole genome shotgun (WGS) entry which is preliminary data.</text>
</comment>
<organism evidence="11 12">
    <name type="scientific">Salipiger pallidus</name>
    <dbReference type="NCBI Taxonomy" id="1775170"/>
    <lineage>
        <taxon>Bacteria</taxon>
        <taxon>Pseudomonadati</taxon>
        <taxon>Pseudomonadota</taxon>
        <taxon>Alphaproteobacteria</taxon>
        <taxon>Rhodobacterales</taxon>
        <taxon>Roseobacteraceae</taxon>
        <taxon>Salipiger</taxon>
    </lineage>
</organism>
<evidence type="ECO:0000259" key="10">
    <source>
        <dbReference type="Pfam" id="PF00294"/>
    </source>
</evidence>
<dbReference type="Gene3D" id="3.40.1190.20">
    <property type="match status" value="1"/>
</dbReference>
<feature type="binding site" evidence="9">
    <location>
        <position position="279"/>
    </location>
    <ligand>
        <name>K(+)</name>
        <dbReference type="ChEBI" id="CHEBI:29103"/>
    </ligand>
</feature>
<keyword evidence="3 9" id="KW-0547">Nucleotide-binding</keyword>
<protein>
    <recommendedName>
        <fullName evidence="9">Ribokinase</fullName>
        <shortName evidence="9">RK</shortName>
        <ecNumber evidence="9">2.7.1.15</ecNumber>
    </recommendedName>
</protein>
<evidence type="ECO:0000256" key="3">
    <source>
        <dbReference type="ARBA" id="ARBA00022741"/>
    </source>
</evidence>
<feature type="binding site" evidence="9">
    <location>
        <position position="283"/>
    </location>
    <ligand>
        <name>K(+)</name>
        <dbReference type="ChEBI" id="CHEBI:29103"/>
    </ligand>
</feature>
<feature type="binding site" evidence="9">
    <location>
        <position position="244"/>
    </location>
    <ligand>
        <name>substrate</name>
    </ligand>
</feature>
<feature type="active site" description="Proton acceptor" evidence="9">
    <location>
        <position position="244"/>
    </location>
</feature>
<feature type="binding site" evidence="9">
    <location>
        <position position="178"/>
    </location>
    <ligand>
        <name>ATP</name>
        <dbReference type="ChEBI" id="CHEBI:30616"/>
    </ligand>
</feature>
<evidence type="ECO:0000256" key="2">
    <source>
        <dbReference type="ARBA" id="ARBA00022723"/>
    </source>
</evidence>
<dbReference type="InterPro" id="IPR029056">
    <property type="entry name" value="Ribokinase-like"/>
</dbReference>
<dbReference type="GO" id="GO:0019303">
    <property type="term" value="P:D-ribose catabolic process"/>
    <property type="evidence" value="ECO:0007669"/>
    <property type="project" value="UniProtKB-UniRule"/>
</dbReference>
<keyword evidence="5 9" id="KW-0067">ATP-binding</keyword>
<dbReference type="InterPro" id="IPR011877">
    <property type="entry name" value="Ribokinase"/>
</dbReference>
<sequence>MLNVFGSINLDIICDTQRVPGPGETLAARSMRRMAGGKGANQAVAAARAGAGLRMFGMVGHDDGASLALANLRAAGADVSGVGTADSVPTGTAIVMVEDSGENRILIDEGANGCLTADMLTGLGARDWLVLQLEVPADVTRGVVARAAAAGAHVLLNLAPAASVDRATLEQVRLLVVNETEAQFLASSLGCAPDARALSGALGNTVLRTLGAEGAEAFGPMTAGQTVSVPSPRIRPRDTTAAGDTFIGYLAAALEGGVSLPDAMARAARAAALTCLSAGSQDSIPDAHAVDAADFELNA</sequence>
<dbReference type="EMBL" id="BMJV01000009">
    <property type="protein sequence ID" value="GGG83631.1"/>
    <property type="molecule type" value="Genomic_DNA"/>
</dbReference>
<reference evidence="11" key="1">
    <citation type="journal article" date="2014" name="Int. J. Syst. Evol. Microbiol.">
        <title>Complete genome sequence of Corynebacterium casei LMG S-19264T (=DSM 44701T), isolated from a smear-ripened cheese.</title>
        <authorList>
            <consortium name="US DOE Joint Genome Institute (JGI-PGF)"/>
            <person name="Walter F."/>
            <person name="Albersmeier A."/>
            <person name="Kalinowski J."/>
            <person name="Ruckert C."/>
        </authorList>
    </citation>
    <scope>NUCLEOTIDE SEQUENCE</scope>
    <source>
        <strain evidence="11">CGMCC 1.15762</strain>
    </source>
</reference>
<evidence type="ECO:0000313" key="11">
    <source>
        <dbReference type="EMBL" id="GGG83631.1"/>
    </source>
</evidence>
<reference evidence="11" key="2">
    <citation type="submission" date="2020-09" db="EMBL/GenBank/DDBJ databases">
        <authorList>
            <person name="Sun Q."/>
            <person name="Zhou Y."/>
        </authorList>
    </citation>
    <scope>NUCLEOTIDE SEQUENCE</scope>
    <source>
        <strain evidence="11">CGMCC 1.15762</strain>
    </source>
</reference>
<evidence type="ECO:0000313" key="12">
    <source>
        <dbReference type="Proteomes" id="UP000617145"/>
    </source>
</evidence>
<proteinExistence type="inferred from homology"/>
<dbReference type="RefSeq" id="WP_188791769.1">
    <property type="nucleotide sequence ID" value="NZ_BMJV01000009.1"/>
</dbReference>
<gene>
    <name evidence="9 11" type="primary">rbsK</name>
    <name evidence="11" type="ORF">GCM10011415_37000</name>
</gene>
<feature type="binding site" evidence="9">
    <location>
        <position position="277"/>
    </location>
    <ligand>
        <name>K(+)</name>
        <dbReference type="ChEBI" id="CHEBI:29103"/>
    </ligand>
</feature>
<dbReference type="PANTHER" id="PTHR10584:SF166">
    <property type="entry name" value="RIBOKINASE"/>
    <property type="match status" value="1"/>
</dbReference>
<keyword evidence="9" id="KW-0963">Cytoplasm</keyword>
<dbReference type="PANTHER" id="PTHR10584">
    <property type="entry name" value="SUGAR KINASE"/>
    <property type="match status" value="1"/>
</dbReference>
<feature type="binding site" evidence="9">
    <location>
        <begin position="9"/>
        <end position="11"/>
    </location>
    <ligand>
        <name>substrate</name>
    </ligand>
</feature>
<feature type="binding site" evidence="9">
    <location>
        <begin position="209"/>
        <end position="214"/>
    </location>
    <ligand>
        <name>ATP</name>
        <dbReference type="ChEBI" id="CHEBI:30616"/>
    </ligand>
</feature>
<comment type="caution">
    <text evidence="9">Lacks conserved residue(s) required for the propagation of feature annotation.</text>
</comment>
<feature type="binding site" evidence="9">
    <location>
        <position position="240"/>
    </location>
    <ligand>
        <name>K(+)</name>
        <dbReference type="ChEBI" id="CHEBI:29103"/>
    </ligand>
</feature>
<feature type="binding site" evidence="9">
    <location>
        <begin position="243"/>
        <end position="244"/>
    </location>
    <ligand>
        <name>ATP</name>
        <dbReference type="ChEBI" id="CHEBI:30616"/>
    </ligand>
</feature>
<feature type="binding site" evidence="9">
    <location>
        <position position="134"/>
    </location>
    <ligand>
        <name>substrate</name>
    </ligand>
</feature>
<dbReference type="Pfam" id="PF00294">
    <property type="entry name" value="PfkB"/>
    <property type="match status" value="1"/>
</dbReference>
<keyword evidence="7 9" id="KW-0630">Potassium</keyword>
<keyword evidence="2 9" id="KW-0479">Metal-binding</keyword>
<comment type="subunit">
    <text evidence="9">Homodimer.</text>
</comment>
<comment type="pathway">
    <text evidence="9">Carbohydrate metabolism; D-ribose degradation; D-ribose 5-phosphate from beta-D-ribopyranose: step 2/2.</text>
</comment>
<keyword evidence="6 9" id="KW-0460">Magnesium</keyword>
<accession>A0A8J2ZMG7</accession>
<evidence type="ECO:0000256" key="7">
    <source>
        <dbReference type="ARBA" id="ARBA00022958"/>
    </source>
</evidence>
<evidence type="ECO:0000256" key="9">
    <source>
        <dbReference type="HAMAP-Rule" id="MF_01987"/>
    </source>
</evidence>
<feature type="binding site" evidence="9">
    <location>
        <position position="274"/>
    </location>
    <ligand>
        <name>K(+)</name>
        <dbReference type="ChEBI" id="CHEBI:29103"/>
    </ligand>
</feature>
<evidence type="ECO:0000256" key="1">
    <source>
        <dbReference type="ARBA" id="ARBA00022679"/>
    </source>
</evidence>
<evidence type="ECO:0000256" key="6">
    <source>
        <dbReference type="ARBA" id="ARBA00022842"/>
    </source>
</evidence>
<dbReference type="GO" id="GO:0004747">
    <property type="term" value="F:ribokinase activity"/>
    <property type="evidence" value="ECO:0007669"/>
    <property type="project" value="UniProtKB-UniRule"/>
</dbReference>
<dbReference type="EC" id="2.7.1.15" evidence="9"/>
<dbReference type="UniPathway" id="UPA00916">
    <property type="reaction ID" value="UER00889"/>
</dbReference>
<keyword evidence="4 9" id="KW-0418">Kinase</keyword>
<feature type="domain" description="Carbohydrate kinase PfkB" evidence="10">
    <location>
        <begin position="3"/>
        <end position="286"/>
    </location>
</feature>
<name>A0A8J2ZMG7_9RHOB</name>
<dbReference type="InterPro" id="IPR002139">
    <property type="entry name" value="Ribo/fructo_kinase"/>
</dbReference>
<comment type="subcellular location">
    <subcellularLocation>
        <location evidence="9">Cytoplasm</location>
    </subcellularLocation>
</comment>
<keyword evidence="1 9" id="KW-0808">Transferase</keyword>
<dbReference type="SUPFAM" id="SSF53613">
    <property type="entry name" value="Ribokinase-like"/>
    <property type="match status" value="1"/>
</dbReference>
<evidence type="ECO:0000256" key="5">
    <source>
        <dbReference type="ARBA" id="ARBA00022840"/>
    </source>
</evidence>
<evidence type="ECO:0000256" key="4">
    <source>
        <dbReference type="ARBA" id="ARBA00022777"/>
    </source>
</evidence>
<dbReference type="Proteomes" id="UP000617145">
    <property type="component" value="Unassembled WGS sequence"/>
</dbReference>
<comment type="similarity">
    <text evidence="9">Belongs to the carbohydrate kinase PfkB family. Ribokinase subfamily.</text>
</comment>
<keyword evidence="8 9" id="KW-0119">Carbohydrate metabolism</keyword>
<comment type="activity regulation">
    <text evidence="9">Activated by a monovalent cation that binds near, but not in, the active site. The most likely occupant of the site in vivo is potassium. Ion binding induces a conformational change that may alter substrate affinity.</text>
</comment>